<proteinExistence type="inferred from homology"/>
<comment type="subcellular location">
    <subcellularLocation>
        <location evidence="1">Membrane</location>
        <topology evidence="1">Multi-pass membrane protein</topology>
    </subcellularLocation>
</comment>
<dbReference type="Pfam" id="PF04138">
    <property type="entry name" value="GtrA_DPMS_TM"/>
    <property type="match status" value="1"/>
</dbReference>
<keyword evidence="3 6" id="KW-0812">Transmembrane</keyword>
<keyword evidence="9" id="KW-1185">Reference proteome</keyword>
<dbReference type="PANTHER" id="PTHR38459:SF1">
    <property type="entry name" value="PROPHAGE BACTOPRENOL-LINKED GLUCOSE TRANSLOCASE HOMOLOG"/>
    <property type="match status" value="1"/>
</dbReference>
<dbReference type="EMBL" id="JAPZVM010000013">
    <property type="protein sequence ID" value="MCZ8373511.1"/>
    <property type="molecule type" value="Genomic_DNA"/>
</dbReference>
<dbReference type="RefSeq" id="WP_269878843.1">
    <property type="nucleotide sequence ID" value="NZ_JAPZVM010000013.1"/>
</dbReference>
<feature type="transmembrane region" description="Helical" evidence="6">
    <location>
        <begin position="77"/>
        <end position="96"/>
    </location>
</feature>
<evidence type="ECO:0000256" key="4">
    <source>
        <dbReference type="ARBA" id="ARBA00022989"/>
    </source>
</evidence>
<protein>
    <submittedName>
        <fullName evidence="8">GtrA family protein</fullName>
    </submittedName>
</protein>
<dbReference type="InterPro" id="IPR051401">
    <property type="entry name" value="GtrA_CellWall_Glycosyl"/>
</dbReference>
<sequence length="130" mass="14847">MESIKLKEFIRFGIVGCVATIIHYAIYLLLNLWLNTTIAYSIGYLVSFIGNFYFSNRYTFRTKPSFKKSLGFGLSHIINYLLQVGLLYAFITLGVKEQYAPIPVYAIAVPVNFFLVRYALKCSPGQTYSE</sequence>
<evidence type="ECO:0000256" key="3">
    <source>
        <dbReference type="ARBA" id="ARBA00022692"/>
    </source>
</evidence>
<dbReference type="Proteomes" id="UP001141933">
    <property type="component" value="Unassembled WGS sequence"/>
</dbReference>
<feature type="transmembrane region" description="Helical" evidence="6">
    <location>
        <begin position="38"/>
        <end position="56"/>
    </location>
</feature>
<name>A0ABT4PKJ2_9BACT</name>
<keyword evidence="4 6" id="KW-1133">Transmembrane helix</keyword>
<keyword evidence="5 6" id="KW-0472">Membrane</keyword>
<reference evidence="8" key="1">
    <citation type="submission" date="2022-12" db="EMBL/GenBank/DDBJ databases">
        <title>Phocaeicola acetigenes sp. nov., isolated feces from a healthy human.</title>
        <authorList>
            <person name="Do H."/>
            <person name="Ha Y.B."/>
            <person name="Kim J.-S."/>
            <person name="Suh M.K."/>
            <person name="Kim H.S."/>
            <person name="Lee J.-S."/>
        </authorList>
    </citation>
    <scope>NUCLEOTIDE SEQUENCE</scope>
    <source>
        <strain evidence="8">KGMB11183</strain>
    </source>
</reference>
<dbReference type="InterPro" id="IPR007267">
    <property type="entry name" value="GtrA_DPMS_TM"/>
</dbReference>
<feature type="domain" description="GtrA/DPMS transmembrane" evidence="7">
    <location>
        <begin position="11"/>
        <end position="118"/>
    </location>
</feature>
<feature type="transmembrane region" description="Helical" evidence="6">
    <location>
        <begin position="12"/>
        <end position="32"/>
    </location>
</feature>
<organism evidence="8 9">
    <name type="scientific">Phocaeicola acetigenes</name>
    <dbReference type="NCBI Taxonomy" id="3016083"/>
    <lineage>
        <taxon>Bacteria</taxon>
        <taxon>Pseudomonadati</taxon>
        <taxon>Bacteroidota</taxon>
        <taxon>Bacteroidia</taxon>
        <taxon>Bacteroidales</taxon>
        <taxon>Bacteroidaceae</taxon>
        <taxon>Phocaeicola</taxon>
    </lineage>
</organism>
<dbReference type="PANTHER" id="PTHR38459">
    <property type="entry name" value="PROPHAGE BACTOPRENOL-LINKED GLUCOSE TRANSLOCASE HOMOLOG"/>
    <property type="match status" value="1"/>
</dbReference>
<accession>A0ABT4PKJ2</accession>
<evidence type="ECO:0000256" key="5">
    <source>
        <dbReference type="ARBA" id="ARBA00023136"/>
    </source>
</evidence>
<evidence type="ECO:0000256" key="2">
    <source>
        <dbReference type="ARBA" id="ARBA00009399"/>
    </source>
</evidence>
<evidence type="ECO:0000259" key="7">
    <source>
        <dbReference type="Pfam" id="PF04138"/>
    </source>
</evidence>
<evidence type="ECO:0000256" key="6">
    <source>
        <dbReference type="SAM" id="Phobius"/>
    </source>
</evidence>
<gene>
    <name evidence="8" type="ORF">O6P32_12470</name>
</gene>
<evidence type="ECO:0000256" key="1">
    <source>
        <dbReference type="ARBA" id="ARBA00004141"/>
    </source>
</evidence>
<comment type="similarity">
    <text evidence="2">Belongs to the GtrA family.</text>
</comment>
<evidence type="ECO:0000313" key="9">
    <source>
        <dbReference type="Proteomes" id="UP001141933"/>
    </source>
</evidence>
<feature type="transmembrane region" description="Helical" evidence="6">
    <location>
        <begin position="102"/>
        <end position="120"/>
    </location>
</feature>
<evidence type="ECO:0000313" key="8">
    <source>
        <dbReference type="EMBL" id="MCZ8373511.1"/>
    </source>
</evidence>
<comment type="caution">
    <text evidence="8">The sequence shown here is derived from an EMBL/GenBank/DDBJ whole genome shotgun (WGS) entry which is preliminary data.</text>
</comment>